<dbReference type="CDD" id="cd04301">
    <property type="entry name" value="NAT_SF"/>
    <property type="match status" value="1"/>
</dbReference>
<feature type="domain" description="N-acetyltransferase" evidence="1">
    <location>
        <begin position="176"/>
        <end position="325"/>
    </location>
</feature>
<dbReference type="GO" id="GO:0016747">
    <property type="term" value="F:acyltransferase activity, transferring groups other than amino-acyl groups"/>
    <property type="evidence" value="ECO:0007669"/>
    <property type="project" value="InterPro"/>
</dbReference>
<sequence length="330" mass="37066">MGDYRYTYEGSNMKAPIGTRVSIRFHDPEGGFRDLVGYLESENSLRNRHGELIEFDVEKIAVYKVIEEKIHLAGHGAPLSLRIQELEQALTTTWPPAKQEYFGKWLLRTSGKFTMRANSVLPSGKAPYGEPLKEIDESILFVIAHYKKEGLTPTFSIPLPTYQDLDSKLSDQGWIEKVRAHVMVADIQYAEPISSQFKITTSDQFDDTWLALQGDHGVADLMRGYPAIYASIFDDNKLIAVGRTAHSQGWSALSRVFVDPVYRGQGIGKLIVTTLLNASTKEGVKKSVLQVDSKNETAINLYASLGFSFHHEYVFRSYQKSLSVIAEECC</sequence>
<evidence type="ECO:0000313" key="2">
    <source>
        <dbReference type="EMBL" id="CAB4811023.1"/>
    </source>
</evidence>
<dbReference type="InterPro" id="IPR000182">
    <property type="entry name" value="GNAT_dom"/>
</dbReference>
<accession>A0A6J7EQ19</accession>
<dbReference type="SUPFAM" id="SSF55729">
    <property type="entry name" value="Acyl-CoA N-acyltransferases (Nat)"/>
    <property type="match status" value="1"/>
</dbReference>
<protein>
    <submittedName>
        <fullName evidence="3">Unannotated protein</fullName>
    </submittedName>
</protein>
<dbReference type="EMBL" id="CAFAAY010000017">
    <property type="protein sequence ID" value="CAB4811023.1"/>
    <property type="molecule type" value="Genomic_DNA"/>
</dbReference>
<dbReference type="InterPro" id="IPR016181">
    <property type="entry name" value="Acyl_CoA_acyltransferase"/>
</dbReference>
<evidence type="ECO:0000259" key="1">
    <source>
        <dbReference type="PROSITE" id="PS51186"/>
    </source>
</evidence>
<evidence type="ECO:0000313" key="3">
    <source>
        <dbReference type="EMBL" id="CAB4883330.1"/>
    </source>
</evidence>
<dbReference type="Gene3D" id="3.40.630.30">
    <property type="match status" value="1"/>
</dbReference>
<name>A0A6J7EQ19_9ZZZZ</name>
<gene>
    <name evidence="2" type="ORF">UFOPK3124_00401</name>
    <name evidence="3" type="ORF">UFOPK3480_00628</name>
    <name evidence="4" type="ORF">UFOPK4165_00628</name>
</gene>
<dbReference type="Pfam" id="PF24553">
    <property type="entry name" value="Rv0428c_C"/>
    <property type="match status" value="1"/>
</dbReference>
<dbReference type="EMBL" id="CAFBLY010000042">
    <property type="protein sequence ID" value="CAB4883330.1"/>
    <property type="molecule type" value="Genomic_DNA"/>
</dbReference>
<dbReference type="PANTHER" id="PTHR43617:SF34">
    <property type="entry name" value="PUTATIVE-RELATED"/>
    <property type="match status" value="1"/>
</dbReference>
<dbReference type="PROSITE" id="PS51186">
    <property type="entry name" value="GNAT"/>
    <property type="match status" value="1"/>
</dbReference>
<dbReference type="PANTHER" id="PTHR43617">
    <property type="entry name" value="L-AMINO ACID N-ACETYLTRANSFERASE"/>
    <property type="match status" value="1"/>
</dbReference>
<dbReference type="InterPro" id="IPR050276">
    <property type="entry name" value="MshD_Acetyltransferase"/>
</dbReference>
<organism evidence="3">
    <name type="scientific">freshwater metagenome</name>
    <dbReference type="NCBI Taxonomy" id="449393"/>
    <lineage>
        <taxon>unclassified sequences</taxon>
        <taxon>metagenomes</taxon>
        <taxon>ecological metagenomes</taxon>
    </lineage>
</organism>
<dbReference type="InterPro" id="IPR056935">
    <property type="entry name" value="Rv0428c-like_C"/>
</dbReference>
<reference evidence="3" key="1">
    <citation type="submission" date="2020-05" db="EMBL/GenBank/DDBJ databases">
        <authorList>
            <person name="Chiriac C."/>
            <person name="Salcher M."/>
            <person name="Ghai R."/>
            <person name="Kavagutti S V."/>
        </authorList>
    </citation>
    <scope>NUCLEOTIDE SEQUENCE</scope>
</reference>
<dbReference type="EMBL" id="CAFBPV010000049">
    <property type="protein sequence ID" value="CAB5030735.1"/>
    <property type="molecule type" value="Genomic_DNA"/>
</dbReference>
<evidence type="ECO:0000313" key="4">
    <source>
        <dbReference type="EMBL" id="CAB5030735.1"/>
    </source>
</evidence>
<proteinExistence type="predicted"/>
<dbReference type="AlphaFoldDB" id="A0A6J7EQ19"/>